<keyword evidence="1" id="KW-0472">Membrane</keyword>
<feature type="transmembrane region" description="Helical" evidence="1">
    <location>
        <begin position="89"/>
        <end position="110"/>
    </location>
</feature>
<proteinExistence type="predicted"/>
<dbReference type="Proteomes" id="UP000214588">
    <property type="component" value="Unassembled WGS sequence"/>
</dbReference>
<keyword evidence="3" id="KW-1185">Reference proteome</keyword>
<feature type="transmembrane region" description="Helical" evidence="1">
    <location>
        <begin position="6"/>
        <end position="26"/>
    </location>
</feature>
<dbReference type="EMBL" id="NIQC01000001">
    <property type="protein sequence ID" value="OWZ84862.1"/>
    <property type="molecule type" value="Genomic_DNA"/>
</dbReference>
<dbReference type="AlphaFoldDB" id="A0A226C1G2"/>
<gene>
    <name evidence="2" type="ORF">CDO51_00190</name>
</gene>
<accession>A0A226C1G2</accession>
<evidence type="ECO:0000313" key="3">
    <source>
        <dbReference type="Proteomes" id="UP000214588"/>
    </source>
</evidence>
<comment type="caution">
    <text evidence="2">The sequence shown here is derived from an EMBL/GenBank/DDBJ whole genome shotgun (WGS) entry which is preliminary data.</text>
</comment>
<evidence type="ECO:0000256" key="1">
    <source>
        <dbReference type="SAM" id="Phobius"/>
    </source>
</evidence>
<keyword evidence="1" id="KW-0812">Transmembrane</keyword>
<sequence length="156" mass="17729">MEMSLPVLLFQGIPASIALSIFVLAINNSLKENWKSGIILGSLLGIFVYITRLLPLAFGTHTLVFISAYVILFRVYYKFKSYKIIKGVLLGFLIITFSEIVSFVLLPTVLNSLCDQVIETSFWIIILGWLQIIFLLLASFLMTRKANILERKKQHV</sequence>
<dbReference type="RefSeq" id="WP_089022286.1">
    <property type="nucleotide sequence ID" value="NZ_NIQC01000001.1"/>
</dbReference>
<feature type="transmembrane region" description="Helical" evidence="1">
    <location>
        <begin position="33"/>
        <end position="50"/>
    </location>
</feature>
<protein>
    <submittedName>
        <fullName evidence="2">Uncharacterized protein</fullName>
    </submittedName>
</protein>
<feature type="transmembrane region" description="Helical" evidence="1">
    <location>
        <begin position="56"/>
        <end position="77"/>
    </location>
</feature>
<keyword evidence="1" id="KW-1133">Transmembrane helix</keyword>
<organism evidence="2 3">
    <name type="scientific">Natranaerobius trueperi</name>
    <dbReference type="NCBI Taxonomy" id="759412"/>
    <lineage>
        <taxon>Bacteria</taxon>
        <taxon>Bacillati</taxon>
        <taxon>Bacillota</taxon>
        <taxon>Clostridia</taxon>
        <taxon>Natranaerobiales</taxon>
        <taxon>Natranaerobiaceae</taxon>
        <taxon>Natranaerobius</taxon>
    </lineage>
</organism>
<evidence type="ECO:0000313" key="2">
    <source>
        <dbReference type="EMBL" id="OWZ84862.1"/>
    </source>
</evidence>
<feature type="transmembrane region" description="Helical" evidence="1">
    <location>
        <begin position="122"/>
        <end position="143"/>
    </location>
</feature>
<reference evidence="2 3" key="1">
    <citation type="submission" date="2017-06" db="EMBL/GenBank/DDBJ databases">
        <title>Draft Genome Sequence of Natranaerobius trueperi halophilic, alkalithermophilic bacteria from soda lakes.</title>
        <authorList>
            <person name="Zhao B."/>
        </authorList>
    </citation>
    <scope>NUCLEOTIDE SEQUENCE [LARGE SCALE GENOMIC DNA]</scope>
    <source>
        <strain evidence="2 3">DSM 18760</strain>
    </source>
</reference>
<name>A0A226C1G2_9FIRM</name>